<accession>A0ACB5SYD2</accession>
<comment type="caution">
    <text evidence="1">The sequence shown here is derived from an EMBL/GenBank/DDBJ whole genome shotgun (WGS) entry which is preliminary data.</text>
</comment>
<dbReference type="Proteomes" id="UP001165064">
    <property type="component" value="Unassembled WGS sequence"/>
</dbReference>
<organism evidence="1 2">
    <name type="scientific">Ambrosiozyma monospora</name>
    <name type="common">Yeast</name>
    <name type="synonym">Endomycopsis monosporus</name>
    <dbReference type="NCBI Taxonomy" id="43982"/>
    <lineage>
        <taxon>Eukaryota</taxon>
        <taxon>Fungi</taxon>
        <taxon>Dikarya</taxon>
        <taxon>Ascomycota</taxon>
        <taxon>Saccharomycotina</taxon>
        <taxon>Pichiomycetes</taxon>
        <taxon>Pichiales</taxon>
        <taxon>Pichiaceae</taxon>
        <taxon>Ambrosiozyma</taxon>
    </lineage>
</organism>
<evidence type="ECO:0000313" key="2">
    <source>
        <dbReference type="Proteomes" id="UP001165064"/>
    </source>
</evidence>
<name>A0ACB5SYD2_AMBMO</name>
<sequence length="714" mass="82521">MTESSVSVVTKYLNQSQRQEICLNLVDQIVSKEEHIQDATISAFCDLIDSLPELKPKIEDRITKFCLELLQNEQNPQSETILKLSEKFHGIPRALIQFISLKCITFYNINIRSFGSNIKELVGEKLEQKSTEEDSDITSEEVSKLFQFTEWLFMTREQWASSFENDLIDNVCVLYLANDNKHLCQLALKILRWRMDYFISDPARVDFLWSVIFNLMESHDDSQRSAGFTLWLRVFNKYGLDKLYNDSTFQARLKHESYWYHLRDGLISGSHEHKKFALTLTQMSVRSISIDLDLPIIQWDVKQRNLYLEGWKKFCTLYEILGIDTAMNQAEAASNDMIRVLSPSSNIPVPFALTIPSVGFKASQESVRKFAMNLVFALPKESLGLFRHDFKFLTDVFLPFTLNAFHFNTTKLIDNTYKCEFGIKLSDFVRNCVLGLDDSEDISTFSEMLLQVLVQNKLAFDAARFYVAYGLLEGLEKKHLLVLGPSHINLLYSLFEGKAEGHILDTAISTINLKFLLHIDTNKVGLLSYFEALSYFVQQKGYKVYYENEEYFLEYLNMNFGLQEVVQFFQANSKRLDQEQFIVVLSNLIQNKVSISSLVPFVLDYSETEQLLINIVNCELSFSDMLLEPLIVSRIERIITAMAQGSKDLPECVYSDSAKLVANEDLFNDDFWMSFDITDLFESVVNDLNTTKDEVKLHYSISQFQFIANCVPKW</sequence>
<gene>
    <name evidence="1" type="ORF">Amon02_000256200</name>
</gene>
<proteinExistence type="predicted"/>
<protein>
    <submittedName>
        <fullName evidence="1">Unnamed protein product</fullName>
    </submittedName>
</protein>
<keyword evidence="2" id="KW-1185">Reference proteome</keyword>
<evidence type="ECO:0000313" key="1">
    <source>
        <dbReference type="EMBL" id="GME76353.1"/>
    </source>
</evidence>
<reference evidence="1" key="1">
    <citation type="submission" date="2023-04" db="EMBL/GenBank/DDBJ databases">
        <title>Ambrosiozyma monospora NBRC 10751.</title>
        <authorList>
            <person name="Ichikawa N."/>
            <person name="Sato H."/>
            <person name="Tonouchi N."/>
        </authorList>
    </citation>
    <scope>NUCLEOTIDE SEQUENCE</scope>
    <source>
        <strain evidence="1">NBRC 10751</strain>
    </source>
</reference>
<dbReference type="EMBL" id="BSXS01001495">
    <property type="protein sequence ID" value="GME76353.1"/>
    <property type="molecule type" value="Genomic_DNA"/>
</dbReference>